<protein>
    <submittedName>
        <fullName evidence="1">Uncharacterized protein</fullName>
    </submittedName>
</protein>
<sequence>MNKYETIEAWSKNLREALLSEYPADNFVRFCLDLEAEVYNRALSDLAANIQQRGHKQDIKQIVKDMYLTMHDEEIEIEPQYRGDNIIPFRRPQL</sequence>
<dbReference type="EMBL" id="JAUOPB010000009">
    <property type="protein sequence ID" value="MDO6423393.1"/>
    <property type="molecule type" value="Genomic_DNA"/>
</dbReference>
<dbReference type="GeneID" id="98612023"/>
<evidence type="ECO:0000313" key="2">
    <source>
        <dbReference type="Proteomes" id="UP001169760"/>
    </source>
</evidence>
<gene>
    <name evidence="1" type="ORF">Q4521_13010</name>
</gene>
<accession>A0AAW7X6U6</accession>
<dbReference type="RefSeq" id="WP_011466809.1">
    <property type="nucleotide sequence ID" value="NZ_CP123764.1"/>
</dbReference>
<dbReference type="Proteomes" id="UP001169760">
    <property type="component" value="Unassembled WGS sequence"/>
</dbReference>
<proteinExistence type="predicted"/>
<dbReference type="AlphaFoldDB" id="A0AAW7X6U6"/>
<organism evidence="1 2">
    <name type="scientific">Saccharophagus degradans</name>
    <dbReference type="NCBI Taxonomy" id="86304"/>
    <lineage>
        <taxon>Bacteria</taxon>
        <taxon>Pseudomonadati</taxon>
        <taxon>Pseudomonadota</taxon>
        <taxon>Gammaproteobacteria</taxon>
        <taxon>Cellvibrionales</taxon>
        <taxon>Cellvibrionaceae</taxon>
        <taxon>Saccharophagus</taxon>
    </lineage>
</organism>
<evidence type="ECO:0000313" key="1">
    <source>
        <dbReference type="EMBL" id="MDO6423393.1"/>
    </source>
</evidence>
<reference evidence="1" key="1">
    <citation type="submission" date="2023-07" db="EMBL/GenBank/DDBJ databases">
        <title>Genome content predicts the carbon catabolic preferences of heterotrophic bacteria.</title>
        <authorList>
            <person name="Gralka M."/>
        </authorList>
    </citation>
    <scope>NUCLEOTIDE SEQUENCE</scope>
    <source>
        <strain evidence="1">I3M17_2</strain>
    </source>
</reference>
<name>A0AAW7X6U6_9GAMM</name>
<comment type="caution">
    <text evidence="1">The sequence shown here is derived from an EMBL/GenBank/DDBJ whole genome shotgun (WGS) entry which is preliminary data.</text>
</comment>